<feature type="compositionally biased region" description="Basic and acidic residues" evidence="1">
    <location>
        <begin position="18"/>
        <end position="28"/>
    </location>
</feature>
<dbReference type="Proteomes" id="UP001174136">
    <property type="component" value="Unassembled WGS sequence"/>
</dbReference>
<evidence type="ECO:0000313" key="2">
    <source>
        <dbReference type="EMBL" id="KAK0156573.1"/>
    </source>
</evidence>
<accession>A0AA47PDD1</accession>
<sequence length="304" mass="34270">MFLQPITTTPGGGGDGAQSRRELTDPRRALQRWQRKRGKRGGLHARLKACPSQPLLLSLLLANVRSLENKLDELRARTTTQQLIFTKTWLSDKVPEFAVQLQTHSVHRGDQTVASNKTKAGAYRHRLKWINPVTKQVKLRSTSDAIAAVLHYSLSHLENKDSYIRTLFVDYSSTFNTRCVLSPILYTLFTHDCVTFQGHYPKPSKDIILKFADDTAVIGCITDGDEAAYRSQVKVDLIKILNNFYSCIVESILISCITVWYGSTTAMDCKRIYHCRVHRRAASILKDPNPSTDCSHFYPQAGGT</sequence>
<protein>
    <submittedName>
        <fullName evidence="2">Uncharacterized protein</fullName>
    </submittedName>
</protein>
<dbReference type="EMBL" id="JAOPHQ010000001">
    <property type="protein sequence ID" value="KAK0156573.1"/>
    <property type="molecule type" value="Genomic_DNA"/>
</dbReference>
<keyword evidence="3" id="KW-1185">Reference proteome</keyword>
<reference evidence="2" key="1">
    <citation type="journal article" date="2023" name="Front. Mar. Sci.">
        <title>A new Merluccius polli reference genome to investigate the effects of global change in West African waters.</title>
        <authorList>
            <person name="Mateo J.L."/>
            <person name="Blanco-Fernandez C."/>
            <person name="Garcia-Vazquez E."/>
            <person name="Machado-Schiaffino G."/>
        </authorList>
    </citation>
    <scope>NUCLEOTIDE SEQUENCE</scope>
    <source>
        <strain evidence="2">C29</strain>
        <tissue evidence="2">Fin</tissue>
    </source>
</reference>
<feature type="region of interest" description="Disordered" evidence="1">
    <location>
        <begin position="1"/>
        <end position="42"/>
    </location>
</feature>
<dbReference type="AlphaFoldDB" id="A0AA47PDD1"/>
<comment type="caution">
    <text evidence="2">The sequence shown here is derived from an EMBL/GenBank/DDBJ whole genome shotgun (WGS) entry which is preliminary data.</text>
</comment>
<evidence type="ECO:0000313" key="3">
    <source>
        <dbReference type="Proteomes" id="UP001174136"/>
    </source>
</evidence>
<gene>
    <name evidence="2" type="ORF">N1851_000004</name>
</gene>
<proteinExistence type="predicted"/>
<evidence type="ECO:0000256" key="1">
    <source>
        <dbReference type="SAM" id="MobiDB-lite"/>
    </source>
</evidence>
<organism evidence="2 3">
    <name type="scientific">Merluccius polli</name>
    <name type="common">Benguela hake</name>
    <name type="synonym">Merluccius cadenati</name>
    <dbReference type="NCBI Taxonomy" id="89951"/>
    <lineage>
        <taxon>Eukaryota</taxon>
        <taxon>Metazoa</taxon>
        <taxon>Chordata</taxon>
        <taxon>Craniata</taxon>
        <taxon>Vertebrata</taxon>
        <taxon>Euteleostomi</taxon>
        <taxon>Actinopterygii</taxon>
        <taxon>Neopterygii</taxon>
        <taxon>Teleostei</taxon>
        <taxon>Neoteleostei</taxon>
        <taxon>Acanthomorphata</taxon>
        <taxon>Zeiogadaria</taxon>
        <taxon>Gadariae</taxon>
        <taxon>Gadiformes</taxon>
        <taxon>Gadoidei</taxon>
        <taxon>Merlucciidae</taxon>
        <taxon>Merluccius</taxon>
    </lineage>
</organism>
<name>A0AA47PDD1_MERPO</name>
<feature type="compositionally biased region" description="Basic residues" evidence="1">
    <location>
        <begin position="29"/>
        <end position="42"/>
    </location>
</feature>